<evidence type="ECO:0000313" key="1">
    <source>
        <dbReference type="EMBL" id="KAK3736539.1"/>
    </source>
</evidence>
<evidence type="ECO:0000313" key="2">
    <source>
        <dbReference type="Proteomes" id="UP001283361"/>
    </source>
</evidence>
<dbReference type="EMBL" id="JAWDGP010006702">
    <property type="protein sequence ID" value="KAK3736539.1"/>
    <property type="molecule type" value="Genomic_DNA"/>
</dbReference>
<gene>
    <name evidence="1" type="ORF">RRG08_051532</name>
</gene>
<organism evidence="1 2">
    <name type="scientific">Elysia crispata</name>
    <name type="common">lettuce slug</name>
    <dbReference type="NCBI Taxonomy" id="231223"/>
    <lineage>
        <taxon>Eukaryota</taxon>
        <taxon>Metazoa</taxon>
        <taxon>Spiralia</taxon>
        <taxon>Lophotrochozoa</taxon>
        <taxon>Mollusca</taxon>
        <taxon>Gastropoda</taxon>
        <taxon>Heterobranchia</taxon>
        <taxon>Euthyneura</taxon>
        <taxon>Panpulmonata</taxon>
        <taxon>Sacoglossa</taxon>
        <taxon>Placobranchoidea</taxon>
        <taxon>Plakobranchidae</taxon>
        <taxon>Elysia</taxon>
    </lineage>
</organism>
<accession>A0AAE0Y9N4</accession>
<comment type="caution">
    <text evidence="1">The sequence shown here is derived from an EMBL/GenBank/DDBJ whole genome shotgun (WGS) entry which is preliminary data.</text>
</comment>
<proteinExistence type="predicted"/>
<keyword evidence="2" id="KW-1185">Reference proteome</keyword>
<name>A0AAE0Y9N4_9GAST</name>
<dbReference type="AlphaFoldDB" id="A0AAE0Y9N4"/>
<sequence>MHPLLPYCTTLKLRNHQQHFRPRACAEHRVPLKRHHVVIPYRAATSYGRKCQGNEIHRSVEQNTGRGCHFVSLKTCRSARRFTETGLPKEDLVSQKYEIGISLMRSEKGILEKTKAVQREQSRMKTETCQFCVCGAMLDTTSCICRP</sequence>
<dbReference type="Proteomes" id="UP001283361">
    <property type="component" value="Unassembled WGS sequence"/>
</dbReference>
<reference evidence="1" key="1">
    <citation type="journal article" date="2023" name="G3 (Bethesda)">
        <title>A reference genome for the long-term kleptoplast-retaining sea slug Elysia crispata morphotype clarki.</title>
        <authorList>
            <person name="Eastman K.E."/>
            <person name="Pendleton A.L."/>
            <person name="Shaikh M.A."/>
            <person name="Suttiyut T."/>
            <person name="Ogas R."/>
            <person name="Tomko P."/>
            <person name="Gavelis G."/>
            <person name="Widhalm J.R."/>
            <person name="Wisecaver J.H."/>
        </authorList>
    </citation>
    <scope>NUCLEOTIDE SEQUENCE</scope>
    <source>
        <strain evidence="1">ECLA1</strain>
    </source>
</reference>
<protein>
    <submittedName>
        <fullName evidence="1">Uncharacterized protein</fullName>
    </submittedName>
</protein>